<evidence type="ECO:0000259" key="10">
    <source>
        <dbReference type="PROSITE" id="PS50157"/>
    </source>
</evidence>
<reference evidence="11" key="1">
    <citation type="journal article" date="2016" name="Nat. Genet.">
        <title>A high-quality carrot genome assembly provides new insights into carotenoid accumulation and asterid genome evolution.</title>
        <authorList>
            <person name="Iorizzo M."/>
            <person name="Ellison S."/>
            <person name="Senalik D."/>
            <person name="Zeng P."/>
            <person name="Satapoomin P."/>
            <person name="Huang J."/>
            <person name="Bowman M."/>
            <person name="Iovene M."/>
            <person name="Sanseverino W."/>
            <person name="Cavagnaro P."/>
            <person name="Yildiz M."/>
            <person name="Macko-Podgorni A."/>
            <person name="Moranska E."/>
            <person name="Grzebelus E."/>
            <person name="Grzebelus D."/>
            <person name="Ashrafi H."/>
            <person name="Zheng Z."/>
            <person name="Cheng S."/>
            <person name="Spooner D."/>
            <person name="Van Deynze A."/>
            <person name="Simon P."/>
        </authorList>
    </citation>
    <scope>NUCLEOTIDE SEQUENCE [LARGE SCALE GENOMIC DNA]</scope>
    <source>
        <tissue evidence="11">Leaf</tissue>
    </source>
</reference>
<reference evidence="12" key="2">
    <citation type="submission" date="2022-03" db="EMBL/GenBank/DDBJ databases">
        <title>Draft title - Genomic analysis of global carrot germplasm unveils the trajectory of domestication and the origin of high carotenoid orange carrot.</title>
        <authorList>
            <person name="Iorizzo M."/>
            <person name="Ellison S."/>
            <person name="Senalik D."/>
            <person name="Macko-Podgorni A."/>
            <person name="Grzebelus D."/>
            <person name="Bostan H."/>
            <person name="Rolling W."/>
            <person name="Curaba J."/>
            <person name="Simon P."/>
        </authorList>
    </citation>
    <scope>NUCLEOTIDE SEQUENCE</scope>
    <source>
        <tissue evidence="12">Leaf</tissue>
    </source>
</reference>
<feature type="domain" description="C2H2-type" evidence="10">
    <location>
        <begin position="31"/>
        <end position="58"/>
    </location>
</feature>
<evidence type="ECO:0000256" key="4">
    <source>
        <dbReference type="ARBA" id="ARBA00022833"/>
    </source>
</evidence>
<dbReference type="Gramene" id="KZN05102">
    <property type="protein sequence ID" value="KZN05102"/>
    <property type="gene ID" value="DCAR_005939"/>
</dbReference>
<dbReference type="EMBL" id="CP093344">
    <property type="protein sequence ID" value="WOG87453.1"/>
    <property type="molecule type" value="Genomic_DNA"/>
</dbReference>
<evidence type="ECO:0000313" key="11">
    <source>
        <dbReference type="EMBL" id="KZN05102.1"/>
    </source>
</evidence>
<evidence type="ECO:0000313" key="12">
    <source>
        <dbReference type="EMBL" id="WOG87453.1"/>
    </source>
</evidence>
<dbReference type="InterPro" id="IPR036236">
    <property type="entry name" value="Znf_C2H2_sf"/>
</dbReference>
<dbReference type="InterPro" id="IPR013087">
    <property type="entry name" value="Znf_C2H2_type"/>
</dbReference>
<evidence type="ECO:0000256" key="5">
    <source>
        <dbReference type="ARBA" id="ARBA00023015"/>
    </source>
</evidence>
<organism evidence="11">
    <name type="scientific">Daucus carota subsp. sativus</name>
    <name type="common">Carrot</name>
    <dbReference type="NCBI Taxonomy" id="79200"/>
    <lineage>
        <taxon>Eukaryota</taxon>
        <taxon>Viridiplantae</taxon>
        <taxon>Streptophyta</taxon>
        <taxon>Embryophyta</taxon>
        <taxon>Tracheophyta</taxon>
        <taxon>Spermatophyta</taxon>
        <taxon>Magnoliopsida</taxon>
        <taxon>eudicotyledons</taxon>
        <taxon>Gunneridae</taxon>
        <taxon>Pentapetalae</taxon>
        <taxon>asterids</taxon>
        <taxon>campanulids</taxon>
        <taxon>Apiales</taxon>
        <taxon>Apiaceae</taxon>
        <taxon>Apioideae</taxon>
        <taxon>Scandiceae</taxon>
        <taxon>Daucinae</taxon>
        <taxon>Daucus</taxon>
        <taxon>Daucus sect. Daucus</taxon>
    </lineage>
</organism>
<evidence type="ECO:0000256" key="3">
    <source>
        <dbReference type="ARBA" id="ARBA00022771"/>
    </source>
</evidence>
<dbReference type="PROSITE" id="PS50157">
    <property type="entry name" value="ZINC_FINGER_C2H2_2"/>
    <property type="match status" value="1"/>
</dbReference>
<feature type="region of interest" description="Disordered" evidence="9">
    <location>
        <begin position="1"/>
        <end position="27"/>
    </location>
</feature>
<sequence length="180" mass="20166">MDESPSAENSDPTPATTSDEQCSSLSQSRTYDCIYCKRGFSNAQALGGHMNIHRKDKARLKQSNHITEPRQQQFLEETKTTPSPAYILVPPTSPNPEIRAADADNWAWKTRSDECFVQESGRLPLFNRTTLEIDDQDQKRFQKVLCSSFSHGAELDLELRLGHESTSDPLSPAKGTKNPL</sequence>
<dbReference type="Proteomes" id="UP000077755">
    <property type="component" value="Chromosome 2"/>
</dbReference>
<dbReference type="Gene3D" id="3.30.160.60">
    <property type="entry name" value="Classic Zinc Finger"/>
    <property type="match status" value="1"/>
</dbReference>
<evidence type="ECO:0000256" key="9">
    <source>
        <dbReference type="SAM" id="MobiDB-lite"/>
    </source>
</evidence>
<gene>
    <name evidence="11" type="ORF">DCAR_005939</name>
    <name evidence="12" type="ORF">DCAR_0206678</name>
</gene>
<dbReference type="SUPFAM" id="SSF57667">
    <property type="entry name" value="beta-beta-alpha zinc fingers"/>
    <property type="match status" value="1"/>
</dbReference>
<evidence type="ECO:0000313" key="13">
    <source>
        <dbReference type="Proteomes" id="UP000077755"/>
    </source>
</evidence>
<dbReference type="AlphaFoldDB" id="A0A166DCU9"/>
<dbReference type="EMBL" id="LNRQ01000002">
    <property type="protein sequence ID" value="KZN05102.1"/>
    <property type="molecule type" value="Genomic_DNA"/>
</dbReference>
<comment type="subcellular location">
    <subcellularLocation>
        <location evidence="1">Nucleus</location>
    </subcellularLocation>
</comment>
<dbReference type="GO" id="GO:0005634">
    <property type="term" value="C:nucleus"/>
    <property type="evidence" value="ECO:0007669"/>
    <property type="project" value="UniProtKB-SubCell"/>
</dbReference>
<dbReference type="GO" id="GO:0008270">
    <property type="term" value="F:zinc ion binding"/>
    <property type="evidence" value="ECO:0007669"/>
    <property type="project" value="UniProtKB-KW"/>
</dbReference>
<dbReference type="PANTHER" id="PTHR45801">
    <property type="entry name" value="OS07G0101800 PROTEIN"/>
    <property type="match status" value="1"/>
</dbReference>
<dbReference type="InterPro" id="IPR052426">
    <property type="entry name" value="Plant_dev_regulator"/>
</dbReference>
<feature type="region of interest" description="Disordered" evidence="9">
    <location>
        <begin position="161"/>
        <end position="180"/>
    </location>
</feature>
<keyword evidence="4" id="KW-0862">Zinc</keyword>
<dbReference type="PANTHER" id="PTHR45801:SF67">
    <property type="entry name" value="C2H2-TYPE DOMAIN-CONTAINING PROTEIN"/>
    <property type="match status" value="1"/>
</dbReference>
<evidence type="ECO:0000256" key="8">
    <source>
        <dbReference type="PROSITE-ProRule" id="PRU00042"/>
    </source>
</evidence>
<dbReference type="PROSITE" id="PS00028">
    <property type="entry name" value="ZINC_FINGER_C2H2_1"/>
    <property type="match status" value="1"/>
</dbReference>
<keyword evidence="5" id="KW-0805">Transcription regulation</keyword>
<keyword evidence="2" id="KW-0479">Metal-binding</keyword>
<keyword evidence="6" id="KW-0804">Transcription</keyword>
<name>A0A166DCU9_DAUCS</name>
<proteinExistence type="predicted"/>
<keyword evidence="13" id="KW-1185">Reference proteome</keyword>
<feature type="compositionally biased region" description="Polar residues" evidence="9">
    <location>
        <begin position="73"/>
        <end position="83"/>
    </location>
</feature>
<keyword evidence="7" id="KW-0539">Nucleus</keyword>
<keyword evidence="3 8" id="KW-0863">Zinc-finger</keyword>
<protein>
    <recommendedName>
        <fullName evidence="10">C2H2-type domain-containing protein</fullName>
    </recommendedName>
</protein>
<evidence type="ECO:0000256" key="7">
    <source>
        <dbReference type="ARBA" id="ARBA00023242"/>
    </source>
</evidence>
<feature type="region of interest" description="Disordered" evidence="9">
    <location>
        <begin position="73"/>
        <end position="98"/>
    </location>
</feature>
<evidence type="ECO:0000256" key="2">
    <source>
        <dbReference type="ARBA" id="ARBA00022723"/>
    </source>
</evidence>
<evidence type="ECO:0000256" key="1">
    <source>
        <dbReference type="ARBA" id="ARBA00004123"/>
    </source>
</evidence>
<accession>A0A166DCU9</accession>
<evidence type="ECO:0000256" key="6">
    <source>
        <dbReference type="ARBA" id="ARBA00023163"/>
    </source>
</evidence>
<dbReference type="STRING" id="79200.A0A166DCU9"/>